<keyword evidence="2" id="KW-0732">Signal</keyword>
<dbReference type="RefSeq" id="WP_141865506.1">
    <property type="nucleotide sequence ID" value="NZ_BAABAN010000018.1"/>
</dbReference>
<evidence type="ECO:0000313" key="4">
    <source>
        <dbReference type="Proteomes" id="UP000319746"/>
    </source>
</evidence>
<protein>
    <submittedName>
        <fullName evidence="3">Uncharacterized protein DUF3515</fullName>
    </submittedName>
</protein>
<dbReference type="EMBL" id="VFOU01000002">
    <property type="protein sequence ID" value="TQL72406.1"/>
    <property type="molecule type" value="Genomic_DNA"/>
</dbReference>
<feature type="chain" id="PRO_5038603209" evidence="2">
    <location>
        <begin position="23"/>
        <end position="179"/>
    </location>
</feature>
<keyword evidence="4" id="KW-1185">Reference proteome</keyword>
<reference evidence="3 4" key="1">
    <citation type="submission" date="2019-06" db="EMBL/GenBank/DDBJ databases">
        <title>Sequencing the genomes of 1000 actinobacteria strains.</title>
        <authorList>
            <person name="Klenk H.-P."/>
        </authorList>
    </citation>
    <scope>NUCLEOTIDE SEQUENCE [LARGE SCALE GENOMIC DNA]</scope>
    <source>
        <strain evidence="3 4">DSM 24083</strain>
    </source>
</reference>
<dbReference type="Pfam" id="PF12028">
    <property type="entry name" value="DUF3515"/>
    <property type="match status" value="1"/>
</dbReference>
<evidence type="ECO:0000313" key="3">
    <source>
        <dbReference type="EMBL" id="TQL72406.1"/>
    </source>
</evidence>
<dbReference type="OrthoDB" id="4331648at2"/>
<accession>A0A543AIQ9</accession>
<dbReference type="InterPro" id="IPR021903">
    <property type="entry name" value="DUF3515"/>
</dbReference>
<feature type="signal peptide" evidence="2">
    <location>
        <begin position="1"/>
        <end position="22"/>
    </location>
</feature>
<organism evidence="3 4">
    <name type="scientific">Enteractinococcus coprophilus</name>
    <dbReference type="NCBI Taxonomy" id="1027633"/>
    <lineage>
        <taxon>Bacteria</taxon>
        <taxon>Bacillati</taxon>
        <taxon>Actinomycetota</taxon>
        <taxon>Actinomycetes</taxon>
        <taxon>Micrococcales</taxon>
        <taxon>Micrococcaceae</taxon>
    </lineage>
</organism>
<dbReference type="PROSITE" id="PS51257">
    <property type="entry name" value="PROKAR_LIPOPROTEIN"/>
    <property type="match status" value="1"/>
</dbReference>
<gene>
    <name evidence="3" type="ORF">FB556_1056</name>
</gene>
<name>A0A543AIQ9_9MICC</name>
<evidence type="ECO:0000256" key="2">
    <source>
        <dbReference type="SAM" id="SignalP"/>
    </source>
</evidence>
<feature type="region of interest" description="Disordered" evidence="1">
    <location>
        <begin position="145"/>
        <end position="179"/>
    </location>
</feature>
<evidence type="ECO:0000256" key="1">
    <source>
        <dbReference type="SAM" id="MobiDB-lite"/>
    </source>
</evidence>
<dbReference type="Proteomes" id="UP000319746">
    <property type="component" value="Unassembled WGS sequence"/>
</dbReference>
<comment type="caution">
    <text evidence="3">The sequence shown here is derived from an EMBL/GenBank/DDBJ whole genome shotgun (WGS) entry which is preliminary data.</text>
</comment>
<sequence>MSKTTRVLRGAALAAVSGLTLTACTSIVAGIEVAPDATNPQCAEAMVAMPEEIAGHERRRTDSQSTAAWGDPAVAVFRCGVEIPGPTTDECVGANGVDWVVREEGANWRITTYGRDPAMEVLFDGERVASSSVMVDVGNAAARIPADGGCTDPKDAEVIPGVDDLDDRIPEGQAPQEDQ</sequence>
<proteinExistence type="predicted"/>
<dbReference type="AlphaFoldDB" id="A0A543AIQ9"/>